<dbReference type="EMBL" id="CP001344">
    <property type="protein sequence ID" value="ACL45573.1"/>
    <property type="molecule type" value="Genomic_DNA"/>
</dbReference>
<dbReference type="Gene3D" id="1.20.120.1490">
    <property type="match status" value="1"/>
</dbReference>
<evidence type="ECO:0008006" key="2">
    <source>
        <dbReference type="Google" id="ProtNLM"/>
    </source>
</evidence>
<dbReference type="HOGENOM" id="CLU_1841812_0_0_3"/>
<protein>
    <recommendedName>
        <fullName evidence="2">LTXXQ motif family protein</fullName>
    </recommendedName>
</protein>
<dbReference type="KEGG" id="cyn:Cyan7425_3246"/>
<dbReference type="eggNOG" id="COG3678">
    <property type="taxonomic scope" value="Bacteria"/>
</dbReference>
<gene>
    <name evidence="1" type="ordered locus">Cyan7425_3246</name>
</gene>
<dbReference type="STRING" id="395961.Cyan7425_3246"/>
<reference evidence="1" key="1">
    <citation type="submission" date="2009-01" db="EMBL/GenBank/DDBJ databases">
        <title>Complete sequence of chromosome Cyanothece sp. PCC 7425.</title>
        <authorList>
            <consortium name="US DOE Joint Genome Institute"/>
            <person name="Lucas S."/>
            <person name="Copeland A."/>
            <person name="Lapidus A."/>
            <person name="Glavina del Rio T."/>
            <person name="Dalin E."/>
            <person name="Tice H."/>
            <person name="Bruce D."/>
            <person name="Goodwin L."/>
            <person name="Pitluck S."/>
            <person name="Sims D."/>
            <person name="Meineke L."/>
            <person name="Brettin T."/>
            <person name="Detter J.C."/>
            <person name="Han C."/>
            <person name="Larimer F."/>
            <person name="Land M."/>
            <person name="Hauser L."/>
            <person name="Kyrpides N."/>
            <person name="Ovchinnikova G."/>
            <person name="Liberton M."/>
            <person name="Stoeckel J."/>
            <person name="Banerjee A."/>
            <person name="Singh A."/>
            <person name="Page L."/>
            <person name="Sato H."/>
            <person name="Zhao L."/>
            <person name="Sherman L."/>
            <person name="Pakrasi H."/>
            <person name="Richardson P."/>
        </authorList>
    </citation>
    <scope>NUCLEOTIDE SEQUENCE</scope>
    <source>
        <strain evidence="1">PCC 7425</strain>
    </source>
</reference>
<proteinExistence type="predicted"/>
<dbReference type="OrthoDB" id="426086at2"/>
<dbReference type="GO" id="GO:0042597">
    <property type="term" value="C:periplasmic space"/>
    <property type="evidence" value="ECO:0007669"/>
    <property type="project" value="InterPro"/>
</dbReference>
<accession>B8HNY6</accession>
<sequence>MKRTLIALLGVGALVLLSITAGISLAQTRLNPAKLKSFQILSDLNLSESQQNQLQQLRSATRGKIEALLTQEQKQRFWAALQQGEGVRAAIAAMNLNDQQKTELRDIFQSSRTQWATILTPAQKQKLQENLRDRTKLLQ</sequence>
<evidence type="ECO:0000313" key="1">
    <source>
        <dbReference type="EMBL" id="ACL45573.1"/>
    </source>
</evidence>
<name>B8HNY6_CYAP4</name>
<organism evidence="1">
    <name type="scientific">Cyanothece sp. (strain PCC 7425 / ATCC 29141)</name>
    <dbReference type="NCBI Taxonomy" id="395961"/>
    <lineage>
        <taxon>Bacteria</taxon>
        <taxon>Bacillati</taxon>
        <taxon>Cyanobacteriota</taxon>
        <taxon>Cyanophyceae</taxon>
        <taxon>Gomontiellales</taxon>
        <taxon>Cyanothecaceae</taxon>
        <taxon>Cyanothece</taxon>
    </lineage>
</organism>
<dbReference type="AlphaFoldDB" id="B8HNY6"/>